<gene>
    <name evidence="1" type="ORF">TNIN_273991</name>
</gene>
<dbReference type="Proteomes" id="UP000886998">
    <property type="component" value="Unassembled WGS sequence"/>
</dbReference>
<protein>
    <submittedName>
        <fullName evidence="1">Uncharacterized protein</fullName>
    </submittedName>
</protein>
<proteinExistence type="predicted"/>
<accession>A0A8X7BZP8</accession>
<name>A0A8X7BZP8_9ARAC</name>
<reference evidence="1" key="1">
    <citation type="submission" date="2020-08" db="EMBL/GenBank/DDBJ databases">
        <title>Multicomponent nature underlies the extraordinary mechanical properties of spider dragline silk.</title>
        <authorList>
            <person name="Kono N."/>
            <person name="Nakamura H."/>
            <person name="Mori M."/>
            <person name="Yoshida Y."/>
            <person name="Ohtoshi R."/>
            <person name="Malay A.D."/>
            <person name="Moran D.A.P."/>
            <person name="Tomita M."/>
            <person name="Numata K."/>
            <person name="Arakawa K."/>
        </authorList>
    </citation>
    <scope>NUCLEOTIDE SEQUENCE</scope>
</reference>
<evidence type="ECO:0000313" key="2">
    <source>
        <dbReference type="Proteomes" id="UP000886998"/>
    </source>
</evidence>
<dbReference type="AlphaFoldDB" id="A0A8X7BZP8"/>
<dbReference type="OrthoDB" id="6435347at2759"/>
<dbReference type="EMBL" id="BMAV01007191">
    <property type="protein sequence ID" value="GFY49860.1"/>
    <property type="molecule type" value="Genomic_DNA"/>
</dbReference>
<sequence>MNSRYSCTNSPGLNLVPSKSSHHSLGSCAMQSAFKDKKIPDFLKKFVNLQDLYMQTNCKKKVLSCDYSKSITPPIDSFYRVEFREELLTSTPKHSSHPELLRQLALEVKNDASDQALIYTDGSRSDTGRGGSVVYLITLS</sequence>
<keyword evidence="2" id="KW-1185">Reference proteome</keyword>
<comment type="caution">
    <text evidence="1">The sequence shown here is derived from an EMBL/GenBank/DDBJ whole genome shotgun (WGS) entry which is preliminary data.</text>
</comment>
<evidence type="ECO:0000313" key="1">
    <source>
        <dbReference type="EMBL" id="GFY49860.1"/>
    </source>
</evidence>
<organism evidence="1 2">
    <name type="scientific">Trichonephila inaurata madagascariensis</name>
    <dbReference type="NCBI Taxonomy" id="2747483"/>
    <lineage>
        <taxon>Eukaryota</taxon>
        <taxon>Metazoa</taxon>
        <taxon>Ecdysozoa</taxon>
        <taxon>Arthropoda</taxon>
        <taxon>Chelicerata</taxon>
        <taxon>Arachnida</taxon>
        <taxon>Araneae</taxon>
        <taxon>Araneomorphae</taxon>
        <taxon>Entelegynae</taxon>
        <taxon>Araneoidea</taxon>
        <taxon>Nephilidae</taxon>
        <taxon>Trichonephila</taxon>
        <taxon>Trichonephila inaurata</taxon>
    </lineage>
</organism>